<evidence type="ECO:0000256" key="1">
    <source>
        <dbReference type="SAM" id="MobiDB-lite"/>
    </source>
</evidence>
<feature type="chain" id="PRO_5044246644" description="DUF4352 domain-containing protein" evidence="2">
    <location>
        <begin position="22"/>
        <end position="176"/>
    </location>
</feature>
<gene>
    <name evidence="3" type="ORF">AB4Y30_14485</name>
</gene>
<name>A0AB39HLZ0_9BACI</name>
<evidence type="ECO:0000256" key="2">
    <source>
        <dbReference type="SAM" id="SignalP"/>
    </source>
</evidence>
<dbReference type="EMBL" id="CP162599">
    <property type="protein sequence ID" value="XDK32208.1"/>
    <property type="molecule type" value="Genomic_DNA"/>
</dbReference>
<evidence type="ECO:0008006" key="4">
    <source>
        <dbReference type="Google" id="ProtNLM"/>
    </source>
</evidence>
<organism evidence="3">
    <name type="scientific">Ornithinibacillus sp. 4-3</name>
    <dbReference type="NCBI Taxonomy" id="3231488"/>
    <lineage>
        <taxon>Bacteria</taxon>
        <taxon>Bacillati</taxon>
        <taxon>Bacillota</taxon>
        <taxon>Bacilli</taxon>
        <taxon>Bacillales</taxon>
        <taxon>Bacillaceae</taxon>
        <taxon>Ornithinibacillus</taxon>
    </lineage>
</organism>
<feature type="region of interest" description="Disordered" evidence="1">
    <location>
        <begin position="26"/>
        <end position="51"/>
    </location>
</feature>
<keyword evidence="2" id="KW-0732">Signal</keyword>
<feature type="signal peptide" evidence="2">
    <location>
        <begin position="1"/>
        <end position="21"/>
    </location>
</feature>
<sequence length="176" mass="20371">MKRKLVLIMFILGLLILAACGENNDDQHTNNNENETEPDEKPDSNEDEEIQDEVKEVNEVIVDNDNVHATLVEIERKEDIFFDEVYNVVFEVENKLDHNIEVQARSVSADGEMIDETILAMSQDIAPGKKAKAVLQILNMESYDFPEMKENFEMTLHIFSFENFDYTEDHPVKVQF</sequence>
<dbReference type="PROSITE" id="PS51257">
    <property type="entry name" value="PROKAR_LIPOPROTEIN"/>
    <property type="match status" value="1"/>
</dbReference>
<reference evidence="3" key="1">
    <citation type="submission" date="2024-07" db="EMBL/GenBank/DDBJ databases">
        <title>Halotolerant mesophilic bacterium Ornithinibacillus sp. 4-3, sp. nov., isolated from soil.</title>
        <authorList>
            <person name="Sidarenka A.V."/>
            <person name="Guliayeva D.E."/>
            <person name="Leanovich S.I."/>
            <person name="Hileuskaya K.S."/>
            <person name="Akhremchuk A.E."/>
            <person name="Sikolenko M.A."/>
            <person name="Valentovich L.N."/>
        </authorList>
    </citation>
    <scope>NUCLEOTIDE SEQUENCE</scope>
    <source>
        <strain evidence="3">4-3</strain>
    </source>
</reference>
<accession>A0AB39HLZ0</accession>
<dbReference type="AlphaFoldDB" id="A0AB39HLZ0"/>
<evidence type="ECO:0000313" key="3">
    <source>
        <dbReference type="EMBL" id="XDK32208.1"/>
    </source>
</evidence>
<proteinExistence type="predicted"/>
<protein>
    <recommendedName>
        <fullName evidence="4">DUF4352 domain-containing protein</fullName>
    </recommendedName>
</protein>
<dbReference type="RefSeq" id="WP_368652929.1">
    <property type="nucleotide sequence ID" value="NZ_CP162599.1"/>
</dbReference>